<dbReference type="InterPro" id="IPR000014">
    <property type="entry name" value="PAS"/>
</dbReference>
<dbReference type="AlphaFoldDB" id="A0A177MRF1"/>
<dbReference type="EC" id="3.1.4.52" evidence="2"/>
<dbReference type="EMBL" id="LUUG01000049">
    <property type="protein sequence ID" value="OAI07853.1"/>
    <property type="molecule type" value="Genomic_DNA"/>
</dbReference>
<dbReference type="SUPFAM" id="SSF55073">
    <property type="entry name" value="Nucleotide cyclase"/>
    <property type="match status" value="1"/>
</dbReference>
<evidence type="ECO:0000256" key="3">
    <source>
        <dbReference type="ARBA" id="ARBA00022636"/>
    </source>
</evidence>
<feature type="domain" description="PAC" evidence="6">
    <location>
        <begin position="182"/>
        <end position="234"/>
    </location>
</feature>
<gene>
    <name evidence="9" type="ORF">A1332_00210</name>
</gene>
<dbReference type="InterPro" id="IPR035919">
    <property type="entry name" value="EAL_sf"/>
</dbReference>
<dbReference type="Pfam" id="PF00563">
    <property type="entry name" value="EAL"/>
    <property type="match status" value="1"/>
</dbReference>
<feature type="domain" description="EAL" evidence="7">
    <location>
        <begin position="531"/>
        <end position="785"/>
    </location>
</feature>
<dbReference type="RefSeq" id="WP_064007316.1">
    <property type="nucleotide sequence ID" value="NZ_LUUG01000049.1"/>
</dbReference>
<dbReference type="Pfam" id="PF08447">
    <property type="entry name" value="PAS_3"/>
    <property type="match status" value="1"/>
</dbReference>
<feature type="domain" description="PAC" evidence="6">
    <location>
        <begin position="56"/>
        <end position="108"/>
    </location>
</feature>
<dbReference type="CDD" id="cd01949">
    <property type="entry name" value="GGDEF"/>
    <property type="match status" value="1"/>
</dbReference>
<dbReference type="PANTHER" id="PTHR44757">
    <property type="entry name" value="DIGUANYLATE CYCLASE DGCP"/>
    <property type="match status" value="1"/>
</dbReference>
<name>A0A177MRF1_METMH</name>
<dbReference type="InterPro" id="IPR035965">
    <property type="entry name" value="PAS-like_dom_sf"/>
</dbReference>
<dbReference type="Gene3D" id="3.30.70.270">
    <property type="match status" value="1"/>
</dbReference>
<dbReference type="PROSITE" id="PS50887">
    <property type="entry name" value="GGDEF"/>
    <property type="match status" value="1"/>
</dbReference>
<dbReference type="SUPFAM" id="SSF55785">
    <property type="entry name" value="PYP-like sensor domain (PAS domain)"/>
    <property type="match status" value="3"/>
</dbReference>
<protein>
    <recommendedName>
        <fullName evidence="2">cyclic-guanylate-specific phosphodiesterase</fullName>
        <ecNumber evidence="2">3.1.4.52</ecNumber>
    </recommendedName>
</protein>
<dbReference type="InterPro" id="IPR029787">
    <property type="entry name" value="Nucleotide_cyclase"/>
</dbReference>
<evidence type="ECO:0000313" key="10">
    <source>
        <dbReference type="Proteomes" id="UP000078090"/>
    </source>
</evidence>
<dbReference type="InterPro" id="IPR001633">
    <property type="entry name" value="EAL_dom"/>
</dbReference>
<dbReference type="InterPro" id="IPR013655">
    <property type="entry name" value="PAS_fold_3"/>
</dbReference>
<dbReference type="GO" id="GO:0071732">
    <property type="term" value="P:cellular response to nitric oxide"/>
    <property type="evidence" value="ECO:0007669"/>
    <property type="project" value="UniProtKB-ARBA"/>
</dbReference>
<feature type="domain" description="GGDEF" evidence="8">
    <location>
        <begin position="388"/>
        <end position="522"/>
    </location>
</feature>
<evidence type="ECO:0000313" key="9">
    <source>
        <dbReference type="EMBL" id="OAI07853.1"/>
    </source>
</evidence>
<dbReference type="InterPro" id="IPR000700">
    <property type="entry name" value="PAS-assoc_C"/>
</dbReference>
<dbReference type="Pfam" id="PF13188">
    <property type="entry name" value="PAS_8"/>
    <property type="match status" value="1"/>
</dbReference>
<dbReference type="InterPro" id="IPR001610">
    <property type="entry name" value="PAC"/>
</dbReference>
<dbReference type="GO" id="GO:0071111">
    <property type="term" value="F:cyclic-guanylate-specific phosphodiesterase activity"/>
    <property type="evidence" value="ECO:0007669"/>
    <property type="project" value="UniProtKB-EC"/>
</dbReference>
<dbReference type="PANTHER" id="PTHR44757:SF2">
    <property type="entry name" value="BIOFILM ARCHITECTURE MAINTENANCE PROTEIN MBAA"/>
    <property type="match status" value="1"/>
</dbReference>
<feature type="domain" description="PAS" evidence="5">
    <location>
        <begin position="4"/>
        <end position="39"/>
    </location>
</feature>
<dbReference type="CDD" id="cd00130">
    <property type="entry name" value="PAS"/>
    <property type="match status" value="3"/>
</dbReference>
<dbReference type="Proteomes" id="UP000078090">
    <property type="component" value="Unassembled WGS sequence"/>
</dbReference>
<dbReference type="GO" id="GO:0006355">
    <property type="term" value="P:regulation of DNA-templated transcription"/>
    <property type="evidence" value="ECO:0007669"/>
    <property type="project" value="InterPro"/>
</dbReference>
<keyword evidence="3" id="KW-0973">c-di-GMP</keyword>
<reference evidence="9 10" key="1">
    <citation type="submission" date="2016-03" db="EMBL/GenBank/DDBJ databases">
        <authorList>
            <person name="Ploux O."/>
        </authorList>
    </citation>
    <scope>NUCLEOTIDE SEQUENCE [LARGE SCALE GENOMIC DNA]</scope>
    <source>
        <strain evidence="9 10">R-45363</strain>
    </source>
</reference>
<dbReference type="InterPro" id="IPR052155">
    <property type="entry name" value="Biofilm_reg_signaling"/>
</dbReference>
<dbReference type="Gene3D" id="3.20.20.450">
    <property type="entry name" value="EAL domain"/>
    <property type="match status" value="1"/>
</dbReference>
<dbReference type="InterPro" id="IPR000160">
    <property type="entry name" value="GGDEF_dom"/>
</dbReference>
<organism evidence="9 10">
    <name type="scientific">Methylomonas methanica</name>
    <dbReference type="NCBI Taxonomy" id="421"/>
    <lineage>
        <taxon>Bacteria</taxon>
        <taxon>Pseudomonadati</taxon>
        <taxon>Pseudomonadota</taxon>
        <taxon>Gammaproteobacteria</taxon>
        <taxon>Methylococcales</taxon>
        <taxon>Methylococcaceae</taxon>
        <taxon>Methylomonas</taxon>
    </lineage>
</organism>
<dbReference type="SUPFAM" id="SSF141868">
    <property type="entry name" value="EAL domain-like"/>
    <property type="match status" value="1"/>
</dbReference>
<dbReference type="PROSITE" id="PS50112">
    <property type="entry name" value="PAS"/>
    <property type="match status" value="2"/>
</dbReference>
<evidence type="ECO:0000259" key="6">
    <source>
        <dbReference type="PROSITE" id="PS50113"/>
    </source>
</evidence>
<dbReference type="Pfam" id="PF00990">
    <property type="entry name" value="GGDEF"/>
    <property type="match status" value="1"/>
</dbReference>
<feature type="domain" description="PAC" evidence="6">
    <location>
        <begin position="304"/>
        <end position="356"/>
    </location>
</feature>
<comment type="caution">
    <text evidence="9">The sequence shown here is derived from an EMBL/GenBank/DDBJ whole genome shotgun (WGS) entry which is preliminary data.</text>
</comment>
<dbReference type="SMART" id="SM00086">
    <property type="entry name" value="PAC"/>
    <property type="match status" value="3"/>
</dbReference>
<dbReference type="InterPro" id="IPR043128">
    <property type="entry name" value="Rev_trsase/Diguanyl_cyclase"/>
</dbReference>
<dbReference type="SMART" id="SM00052">
    <property type="entry name" value="EAL"/>
    <property type="match status" value="1"/>
</dbReference>
<feature type="domain" description="PAS" evidence="5">
    <location>
        <begin position="238"/>
        <end position="277"/>
    </location>
</feature>
<evidence type="ECO:0000259" key="7">
    <source>
        <dbReference type="PROSITE" id="PS50883"/>
    </source>
</evidence>
<accession>A0A177MRF1</accession>
<sequence length="795" mass="89239">MPQTLKQLNLILDTITDGVMVVDPQGNVIYANQAAEQLLERGSLIGHSLAIPIPADKIQFQDINLIRPSGIAWAELRSAPLEWEGSAAYVIGLRDITARKQAEIALQESELLFHTLSRIAPVGIFRTNEKGECDYVNHRWCEITGLHFINSHGDGWIVGLLAEDRESVIAEWQRCVSALLPFNMQYRFQHADGSVHWVVGRAEPELDEAGGLCGYVGTITDISDIKANEERLGQAAAVFESTREGVMVTDSRRRITMVNRAFTDITGFTNHDVIGNSPGILSSGRHNADFYREMWANIATTDHWQGEIWNRRKCGEVYPELLSISTVRDGNGEISHYVGVFADISKLKASEMELEFLAHHDPLTKLPNRMLFLSRLQHNIEKARRQANKMAVLMLDLDRFKDVNDSFGHLAGDDLLQMVAERLTTRLRTSDTICRLGGDEFVVLLEEVNQPEMVAHVATQIISALNQTWQLPSGHEVRIGVSVGIAMFPEHGGSPDELIQQADTALYQAKNEGRNRFKYFSEDLTRAARERIDIEIRLRQAIEQGELRVFFQPQICIDNGAVVGAEALVRWQTASGELIPPLRFIPIAEETGLITSIGNWVLRETCRNGQRWRKAGFPPLRLAVNLSPQQFLHSDISDVVAKVLEETGFPAEYLELELTESALMKREKEAIEILHKLHGLGVHLAIDDFGTGYSSLAYLKLFPLDVLKIDKSFIEDIPKHTDDMEITATIIAMAKTLRMRVVAEGVETAEQLAFLKSRQCDLYQGYLTSKPLPIAEFEKFLTDYQPNNNQALVIS</sequence>
<dbReference type="CDD" id="cd01948">
    <property type="entry name" value="EAL"/>
    <property type="match status" value="1"/>
</dbReference>
<evidence type="ECO:0000259" key="8">
    <source>
        <dbReference type="PROSITE" id="PS50887"/>
    </source>
</evidence>
<dbReference type="Pfam" id="PF00989">
    <property type="entry name" value="PAS"/>
    <property type="match status" value="1"/>
</dbReference>
<dbReference type="Gene3D" id="3.30.450.20">
    <property type="entry name" value="PAS domain"/>
    <property type="match status" value="4"/>
</dbReference>
<dbReference type="FunFam" id="3.30.70.270:FF:000001">
    <property type="entry name" value="Diguanylate cyclase domain protein"/>
    <property type="match status" value="1"/>
</dbReference>
<proteinExistence type="predicted"/>
<evidence type="ECO:0000256" key="2">
    <source>
        <dbReference type="ARBA" id="ARBA00012282"/>
    </source>
</evidence>
<dbReference type="NCBIfam" id="TIGR00229">
    <property type="entry name" value="sensory_box"/>
    <property type="match status" value="3"/>
</dbReference>
<evidence type="ECO:0000259" key="5">
    <source>
        <dbReference type="PROSITE" id="PS50112"/>
    </source>
</evidence>
<dbReference type="SMART" id="SM00267">
    <property type="entry name" value="GGDEF"/>
    <property type="match status" value="1"/>
</dbReference>
<dbReference type="SMART" id="SM00091">
    <property type="entry name" value="PAS"/>
    <property type="match status" value="3"/>
</dbReference>
<dbReference type="PROSITE" id="PS50883">
    <property type="entry name" value="EAL"/>
    <property type="match status" value="1"/>
</dbReference>
<evidence type="ECO:0000256" key="4">
    <source>
        <dbReference type="ARBA" id="ARBA00051114"/>
    </source>
</evidence>
<dbReference type="InterPro" id="IPR013767">
    <property type="entry name" value="PAS_fold"/>
</dbReference>
<comment type="cofactor">
    <cofactor evidence="1">
        <name>Mg(2+)</name>
        <dbReference type="ChEBI" id="CHEBI:18420"/>
    </cofactor>
</comment>
<dbReference type="FunFam" id="3.20.20.450:FF:000001">
    <property type="entry name" value="Cyclic di-GMP phosphodiesterase yahA"/>
    <property type="match status" value="1"/>
</dbReference>
<comment type="catalytic activity">
    <reaction evidence="4">
        <text>3',3'-c-di-GMP + H2O = 5'-phosphoguanylyl(3'-&gt;5')guanosine + H(+)</text>
        <dbReference type="Rhea" id="RHEA:24902"/>
        <dbReference type="ChEBI" id="CHEBI:15377"/>
        <dbReference type="ChEBI" id="CHEBI:15378"/>
        <dbReference type="ChEBI" id="CHEBI:58754"/>
        <dbReference type="ChEBI" id="CHEBI:58805"/>
        <dbReference type="EC" id="3.1.4.52"/>
    </reaction>
    <physiologicalReaction direction="left-to-right" evidence="4">
        <dbReference type="Rhea" id="RHEA:24903"/>
    </physiologicalReaction>
</comment>
<dbReference type="OrthoDB" id="1316910at2"/>
<dbReference type="PROSITE" id="PS50113">
    <property type="entry name" value="PAC"/>
    <property type="match status" value="3"/>
</dbReference>
<dbReference type="NCBIfam" id="TIGR00254">
    <property type="entry name" value="GGDEF"/>
    <property type="match status" value="1"/>
</dbReference>
<evidence type="ECO:0000256" key="1">
    <source>
        <dbReference type="ARBA" id="ARBA00001946"/>
    </source>
</evidence>